<comment type="subcellular location">
    <subcellularLocation>
        <location evidence="1">Nucleus</location>
    </subcellularLocation>
</comment>
<dbReference type="SUPFAM" id="SSF54171">
    <property type="entry name" value="DNA-binding domain"/>
    <property type="match status" value="1"/>
</dbReference>
<dbReference type="PANTHER" id="PTHR31241:SF62">
    <property type="entry name" value="DEHYDRATION-RESPONSIVE ELEMENT-BINDING PROTEIN 2D"/>
    <property type="match status" value="1"/>
</dbReference>
<keyword evidence="7" id="KW-0539">Nucleus</keyword>
<dbReference type="Pfam" id="PF00847">
    <property type="entry name" value="AP2"/>
    <property type="match status" value="1"/>
</dbReference>
<evidence type="ECO:0000256" key="8">
    <source>
        <dbReference type="ARBA" id="ARBA00024343"/>
    </source>
</evidence>
<dbReference type="GO" id="GO:0005634">
    <property type="term" value="C:nucleus"/>
    <property type="evidence" value="ECO:0007669"/>
    <property type="project" value="UniProtKB-SubCell"/>
</dbReference>
<dbReference type="FunFam" id="3.30.730.10:FF:000001">
    <property type="entry name" value="Ethylene-responsive transcription factor 2"/>
    <property type="match status" value="1"/>
</dbReference>
<evidence type="ECO:0000256" key="2">
    <source>
        <dbReference type="ARBA" id="ARBA00023015"/>
    </source>
</evidence>
<comment type="caution">
    <text evidence="11">The sequence shown here is derived from an EMBL/GenBank/DDBJ whole genome shotgun (WGS) entry which is preliminary data.</text>
</comment>
<dbReference type="InterPro" id="IPR001005">
    <property type="entry name" value="SANT/Myb"/>
</dbReference>
<dbReference type="GO" id="GO:0006950">
    <property type="term" value="P:response to stress"/>
    <property type="evidence" value="ECO:0007669"/>
    <property type="project" value="TreeGrafter"/>
</dbReference>
<dbReference type="InterPro" id="IPR036955">
    <property type="entry name" value="AP2/ERF_dom_sf"/>
</dbReference>
<dbReference type="InterPro" id="IPR009057">
    <property type="entry name" value="Homeodomain-like_sf"/>
</dbReference>
<dbReference type="Proteomes" id="UP001370490">
    <property type="component" value="Unassembled WGS sequence"/>
</dbReference>
<keyword evidence="6" id="KW-0804">Transcription</keyword>
<feature type="compositionally biased region" description="Polar residues" evidence="9">
    <location>
        <begin position="172"/>
        <end position="181"/>
    </location>
</feature>
<dbReference type="SMART" id="SM00380">
    <property type="entry name" value="AP2"/>
    <property type="match status" value="1"/>
</dbReference>
<dbReference type="GO" id="GO:0000976">
    <property type="term" value="F:transcription cis-regulatory region binding"/>
    <property type="evidence" value="ECO:0007669"/>
    <property type="project" value="TreeGrafter"/>
</dbReference>
<evidence type="ECO:0000256" key="5">
    <source>
        <dbReference type="ARBA" id="ARBA00023159"/>
    </source>
</evidence>
<reference evidence="11 12" key="1">
    <citation type="submission" date="2023-12" db="EMBL/GenBank/DDBJ databases">
        <title>A high-quality genome assembly for Dillenia turbinata (Dilleniales).</title>
        <authorList>
            <person name="Chanderbali A."/>
        </authorList>
    </citation>
    <scope>NUCLEOTIDE SEQUENCE [LARGE SCALE GENOMIC DNA]</scope>
    <source>
        <strain evidence="11">LSX21</strain>
        <tissue evidence="11">Leaf</tissue>
    </source>
</reference>
<dbReference type="InterPro" id="IPR016177">
    <property type="entry name" value="DNA-bd_dom_sf"/>
</dbReference>
<dbReference type="PRINTS" id="PR00367">
    <property type="entry name" value="ETHRSPELEMNT"/>
</dbReference>
<dbReference type="CDD" id="cd00018">
    <property type="entry name" value="AP2"/>
    <property type="match status" value="1"/>
</dbReference>
<name>A0AAN8USP8_9MAGN</name>
<evidence type="ECO:0000259" key="10">
    <source>
        <dbReference type="PROSITE" id="PS51032"/>
    </source>
</evidence>
<dbReference type="InterPro" id="IPR001471">
    <property type="entry name" value="AP2/ERF_dom"/>
</dbReference>
<comment type="similarity">
    <text evidence="8">Belongs to the AP2/ERF transcription factor family. ERF subfamily.</text>
</comment>
<evidence type="ECO:0000256" key="6">
    <source>
        <dbReference type="ARBA" id="ARBA00023163"/>
    </source>
</evidence>
<evidence type="ECO:0000313" key="12">
    <source>
        <dbReference type="Proteomes" id="UP001370490"/>
    </source>
</evidence>
<keyword evidence="2" id="KW-0805">Transcription regulation</keyword>
<dbReference type="GO" id="GO:0045893">
    <property type="term" value="P:positive regulation of DNA-templated transcription"/>
    <property type="evidence" value="ECO:0007669"/>
    <property type="project" value="TreeGrafter"/>
</dbReference>
<evidence type="ECO:0000256" key="7">
    <source>
        <dbReference type="ARBA" id="ARBA00023242"/>
    </source>
</evidence>
<feature type="compositionally biased region" description="Low complexity" evidence="9">
    <location>
        <begin position="145"/>
        <end position="163"/>
    </location>
</feature>
<keyword evidence="4" id="KW-0238">DNA-binding</keyword>
<dbReference type="EMBL" id="JBAMMX010000025">
    <property type="protein sequence ID" value="KAK6915298.1"/>
    <property type="molecule type" value="Genomic_DNA"/>
</dbReference>
<feature type="region of interest" description="Disordered" evidence="9">
    <location>
        <begin position="66"/>
        <end position="85"/>
    </location>
</feature>
<organism evidence="11 12">
    <name type="scientific">Dillenia turbinata</name>
    <dbReference type="NCBI Taxonomy" id="194707"/>
    <lineage>
        <taxon>Eukaryota</taxon>
        <taxon>Viridiplantae</taxon>
        <taxon>Streptophyta</taxon>
        <taxon>Embryophyta</taxon>
        <taxon>Tracheophyta</taxon>
        <taxon>Spermatophyta</taxon>
        <taxon>Magnoliopsida</taxon>
        <taxon>eudicotyledons</taxon>
        <taxon>Gunneridae</taxon>
        <taxon>Pentapetalae</taxon>
        <taxon>Dilleniales</taxon>
        <taxon>Dilleniaceae</taxon>
        <taxon>Dillenia</taxon>
    </lineage>
</organism>
<dbReference type="CDD" id="cd00167">
    <property type="entry name" value="SANT"/>
    <property type="match status" value="1"/>
</dbReference>
<evidence type="ECO:0000256" key="1">
    <source>
        <dbReference type="ARBA" id="ARBA00004123"/>
    </source>
</evidence>
<sequence length="245" mass="26906">MKFKRKQGGAKWTHEENKQVENALTVYDKDTPDRWLKVAAAIPSKTVSDVVKQNLTMDTGVVKKATKKPNMGRSRKGCMRGKGGPENPSCTYRGVRQRTWGKWVAEIREPNRGARLWLGTFNTSQEAALAYDEAARKLYGPSAKLNLSPNTPTNDPPTTSSNDQKGGPVQETAASIESNPTGEGEEVSLFKQMSSEGLWESPVSSFLGEEEPSWPEAVGGGGYSLNGMFYGEELGWDGLQIPWAY</sequence>
<dbReference type="Gene3D" id="3.30.730.10">
    <property type="entry name" value="AP2/ERF domain"/>
    <property type="match status" value="1"/>
</dbReference>
<feature type="region of interest" description="Disordered" evidence="9">
    <location>
        <begin position="142"/>
        <end position="187"/>
    </location>
</feature>
<keyword evidence="5" id="KW-0010">Activator</keyword>
<keyword evidence="12" id="KW-1185">Reference proteome</keyword>
<dbReference type="AlphaFoldDB" id="A0AAN8USP8"/>
<evidence type="ECO:0000256" key="3">
    <source>
        <dbReference type="ARBA" id="ARBA00023016"/>
    </source>
</evidence>
<dbReference type="PANTHER" id="PTHR31241">
    <property type="entry name" value="DEHYDRATION-RESPONSIVE ELEMENT-BINDING PROTEIN 2C"/>
    <property type="match status" value="1"/>
</dbReference>
<dbReference type="Gene3D" id="1.10.10.60">
    <property type="entry name" value="Homeodomain-like"/>
    <property type="match status" value="1"/>
</dbReference>
<proteinExistence type="inferred from homology"/>
<dbReference type="SMART" id="SM00717">
    <property type="entry name" value="SANT"/>
    <property type="match status" value="1"/>
</dbReference>
<gene>
    <name evidence="11" type="ORF">RJ641_020415</name>
</gene>
<dbReference type="PROSITE" id="PS51032">
    <property type="entry name" value="AP2_ERF"/>
    <property type="match status" value="1"/>
</dbReference>
<evidence type="ECO:0000256" key="9">
    <source>
        <dbReference type="SAM" id="MobiDB-lite"/>
    </source>
</evidence>
<evidence type="ECO:0000313" key="11">
    <source>
        <dbReference type="EMBL" id="KAK6915298.1"/>
    </source>
</evidence>
<evidence type="ECO:0000256" key="4">
    <source>
        <dbReference type="ARBA" id="ARBA00023125"/>
    </source>
</evidence>
<protein>
    <submittedName>
        <fullName evidence="11">AP2/ERF domain</fullName>
    </submittedName>
</protein>
<feature type="domain" description="AP2/ERF" evidence="10">
    <location>
        <begin position="91"/>
        <end position="148"/>
    </location>
</feature>
<dbReference type="GO" id="GO:0003700">
    <property type="term" value="F:DNA-binding transcription factor activity"/>
    <property type="evidence" value="ECO:0007669"/>
    <property type="project" value="InterPro"/>
</dbReference>
<keyword evidence="3" id="KW-0346">Stress response</keyword>
<accession>A0AAN8USP8</accession>
<dbReference type="SUPFAM" id="SSF46689">
    <property type="entry name" value="Homeodomain-like"/>
    <property type="match status" value="1"/>
</dbReference>